<keyword evidence="3" id="KW-1185">Reference proteome</keyword>
<dbReference type="Proteomes" id="UP000325395">
    <property type="component" value="Unassembled WGS sequence"/>
</dbReference>
<accession>A0ABQ6WBE5</accession>
<feature type="transmembrane region" description="Helical" evidence="1">
    <location>
        <begin position="29"/>
        <end position="46"/>
    </location>
</feature>
<organism evidence="2 3">
    <name type="scientific">Aspergillus pseudocaelatus</name>
    <dbReference type="NCBI Taxonomy" id="1825620"/>
    <lineage>
        <taxon>Eukaryota</taxon>
        <taxon>Fungi</taxon>
        <taxon>Dikarya</taxon>
        <taxon>Ascomycota</taxon>
        <taxon>Pezizomycotina</taxon>
        <taxon>Eurotiomycetes</taxon>
        <taxon>Eurotiomycetidae</taxon>
        <taxon>Eurotiales</taxon>
        <taxon>Aspergillaceae</taxon>
        <taxon>Aspergillus</taxon>
        <taxon>Aspergillus subgen. Circumdati</taxon>
    </lineage>
</organism>
<name>A0ABQ6WBE5_9EURO</name>
<evidence type="ECO:0000313" key="2">
    <source>
        <dbReference type="EMBL" id="KAE8412741.1"/>
    </source>
</evidence>
<evidence type="ECO:0000256" key="1">
    <source>
        <dbReference type="SAM" id="Phobius"/>
    </source>
</evidence>
<evidence type="ECO:0000313" key="3">
    <source>
        <dbReference type="Proteomes" id="UP000325395"/>
    </source>
</evidence>
<keyword evidence="1" id="KW-0472">Membrane</keyword>
<proteinExistence type="predicted"/>
<feature type="transmembrane region" description="Helical" evidence="1">
    <location>
        <begin position="58"/>
        <end position="78"/>
    </location>
</feature>
<gene>
    <name evidence="2" type="ORF">BDV36DRAFT_270693</name>
</gene>
<keyword evidence="1" id="KW-0812">Transmembrane</keyword>
<protein>
    <submittedName>
        <fullName evidence="2">Uncharacterized protein</fullName>
    </submittedName>
</protein>
<sequence>MILVNFPRRSSDQVIPRLLHRGCRKFQKYYLSTSSVVLISPALMLLTTKLYSTITATLWSINNTNHVCIVVTAVMCYLK</sequence>
<reference evidence="2 3" key="1">
    <citation type="submission" date="2019-04" db="EMBL/GenBank/DDBJ databases">
        <authorList>
            <consortium name="DOE Joint Genome Institute"/>
            <person name="Mondo S."/>
            <person name="Kjaerbolling I."/>
            <person name="Vesth T."/>
            <person name="Frisvad J.C."/>
            <person name="Nybo J.L."/>
            <person name="Theobald S."/>
            <person name="Kildgaard S."/>
            <person name="Isbrandt T."/>
            <person name="Kuo A."/>
            <person name="Sato A."/>
            <person name="Lyhne E.K."/>
            <person name="Kogle M.E."/>
            <person name="Wiebenga A."/>
            <person name="Kun R.S."/>
            <person name="Lubbers R.J."/>
            <person name="Makela M.R."/>
            <person name="Barry K."/>
            <person name="Chovatia M."/>
            <person name="Clum A."/>
            <person name="Daum C."/>
            <person name="Haridas S."/>
            <person name="He G."/>
            <person name="LaButti K."/>
            <person name="Lipzen A."/>
            <person name="Riley R."/>
            <person name="Salamov A."/>
            <person name="Simmons B.A."/>
            <person name="Magnuson J.K."/>
            <person name="Henrissat B."/>
            <person name="Mortensen U.H."/>
            <person name="Larsen T.O."/>
            <person name="Devries R.P."/>
            <person name="Grigoriev I.V."/>
            <person name="Machida M."/>
            <person name="Baker S.E."/>
            <person name="Andersen M.R."/>
            <person name="Cantor M.N."/>
            <person name="Hua S.X."/>
        </authorList>
    </citation>
    <scope>NUCLEOTIDE SEQUENCE [LARGE SCALE GENOMIC DNA]</scope>
    <source>
        <strain evidence="2 3">CBS 117616</strain>
    </source>
</reference>
<dbReference type="EMBL" id="ML735825">
    <property type="protein sequence ID" value="KAE8412741.1"/>
    <property type="molecule type" value="Genomic_DNA"/>
</dbReference>
<keyword evidence="1" id="KW-1133">Transmembrane helix</keyword>